<gene>
    <name evidence="1" type="ORF">C5N92_01950</name>
</gene>
<evidence type="ECO:0000313" key="2">
    <source>
        <dbReference type="Proteomes" id="UP000248689"/>
    </source>
</evidence>
<name>A0A328C418_9PAST</name>
<organism evidence="1 2">
    <name type="scientific">Glaesserella australis</name>
    <dbReference type="NCBI Taxonomy" id="2094024"/>
    <lineage>
        <taxon>Bacteria</taxon>
        <taxon>Pseudomonadati</taxon>
        <taxon>Pseudomonadota</taxon>
        <taxon>Gammaproteobacteria</taxon>
        <taxon>Pasteurellales</taxon>
        <taxon>Pasteurellaceae</taxon>
        <taxon>Glaesserella</taxon>
    </lineage>
</organism>
<sequence>MTTLITTAQSTIDQLNNHLFSAIARLNNDNLTVEEINAESERAKSIIGLSDQIIKGVNATNQSLQIISRNFDASQDQGFLLENRTRRSSGG</sequence>
<protein>
    <submittedName>
        <fullName evidence="1">Uncharacterized protein</fullName>
    </submittedName>
</protein>
<dbReference type="Proteomes" id="UP000248689">
    <property type="component" value="Unassembled WGS sequence"/>
</dbReference>
<dbReference type="EMBL" id="PTPX01000002">
    <property type="protein sequence ID" value="RAL19780.1"/>
    <property type="molecule type" value="Genomic_DNA"/>
</dbReference>
<accession>A0A328C418</accession>
<dbReference type="RefSeq" id="WP_111749195.1">
    <property type="nucleotide sequence ID" value="NZ_PTPX01000002.1"/>
</dbReference>
<dbReference type="OrthoDB" id="2231510at2"/>
<proteinExistence type="predicted"/>
<keyword evidence="2" id="KW-1185">Reference proteome</keyword>
<comment type="caution">
    <text evidence="1">The sequence shown here is derived from an EMBL/GenBank/DDBJ whole genome shotgun (WGS) entry which is preliminary data.</text>
</comment>
<reference evidence="2" key="1">
    <citation type="submission" date="2018-02" db="EMBL/GenBank/DDBJ databases">
        <title>Glaesserella australis sp. nov., isolated from the lungs of pigs.</title>
        <authorList>
            <person name="Turni C."/>
            <person name="Christensen H."/>
        </authorList>
    </citation>
    <scope>NUCLEOTIDE SEQUENCE [LARGE SCALE GENOMIC DNA]</scope>
    <source>
        <strain evidence="2">HS4635</strain>
    </source>
</reference>
<evidence type="ECO:0000313" key="1">
    <source>
        <dbReference type="EMBL" id="RAL19780.1"/>
    </source>
</evidence>
<dbReference type="AlphaFoldDB" id="A0A328C418"/>